<protein>
    <submittedName>
        <fullName evidence="1">Uncharacterized protein</fullName>
    </submittedName>
</protein>
<comment type="caution">
    <text evidence="1">The sequence shown here is derived from an EMBL/GenBank/DDBJ whole genome shotgun (WGS) entry which is preliminary data.</text>
</comment>
<name>A0ABS5WYC2_BACUN</name>
<evidence type="ECO:0000313" key="2">
    <source>
        <dbReference type="Proteomes" id="UP001196342"/>
    </source>
</evidence>
<gene>
    <name evidence="1" type="ORF">JQN06_00665</name>
</gene>
<dbReference type="RefSeq" id="WP_016271605.1">
    <property type="nucleotide sequence ID" value="NZ_JBCHFB010000019.1"/>
</dbReference>
<reference evidence="1 2" key="1">
    <citation type="submission" date="2020-12" db="EMBL/GenBank/DDBJ databases">
        <title>Microorganisms.</title>
        <authorList>
            <person name="Matos J."/>
            <person name="Faleiro L."/>
            <person name="Duarte I."/>
        </authorList>
    </citation>
    <scope>NUCLEOTIDE SEQUENCE [LARGE SCALE GENOMIC DNA]</scope>
    <source>
        <strain evidence="1 2">PtFD3Pch2</strain>
    </source>
</reference>
<dbReference type="Proteomes" id="UP001196342">
    <property type="component" value="Unassembled WGS sequence"/>
</dbReference>
<dbReference type="EMBL" id="JAFBJK010000002">
    <property type="protein sequence ID" value="MBT8724685.1"/>
    <property type="molecule type" value="Genomic_DNA"/>
</dbReference>
<accession>A0ABS5WYC2</accession>
<keyword evidence="2" id="KW-1185">Reference proteome</keyword>
<evidence type="ECO:0000313" key="1">
    <source>
        <dbReference type="EMBL" id="MBT8724685.1"/>
    </source>
</evidence>
<organism evidence="1 2">
    <name type="scientific">Bacteroides uniformis</name>
    <dbReference type="NCBI Taxonomy" id="820"/>
    <lineage>
        <taxon>Bacteria</taxon>
        <taxon>Pseudomonadati</taxon>
        <taxon>Bacteroidota</taxon>
        <taxon>Bacteroidia</taxon>
        <taxon>Bacteroidales</taxon>
        <taxon>Bacteroidaceae</taxon>
        <taxon>Bacteroides</taxon>
    </lineage>
</organism>
<sequence>MLLMTYDLVQNGDNQLNTEIKEALINRGWSDCARYWVKPFNRIMEDSTPSTTLWKQGDDQEEGCSDFEIVCTRYNIQHLKEKRRAIGKVVCVNYEDDCCVKLE</sequence>
<proteinExistence type="predicted"/>